<feature type="transmembrane region" description="Helical" evidence="5">
    <location>
        <begin position="12"/>
        <end position="39"/>
    </location>
</feature>
<reference evidence="6 7" key="1">
    <citation type="submission" date="2016-02" db="EMBL/GenBank/DDBJ databases">
        <title>Genome sequence of Clostridium thermobutyricum DSM 4928.</title>
        <authorList>
            <person name="Poehlein A."/>
            <person name="Daniel R."/>
        </authorList>
    </citation>
    <scope>NUCLEOTIDE SEQUENCE [LARGE SCALE GENOMIC DNA]</scope>
    <source>
        <strain evidence="6 7">DSM 4928</strain>
    </source>
</reference>
<keyword evidence="2 5" id="KW-0812">Transmembrane</keyword>
<comment type="subcellular location">
    <subcellularLocation>
        <location evidence="1">Membrane</location>
        <topology evidence="1">Multi-pass membrane protein</topology>
    </subcellularLocation>
</comment>
<dbReference type="InterPro" id="IPR050368">
    <property type="entry name" value="ClC-type_chloride_channel"/>
</dbReference>
<gene>
    <name evidence="6" type="ORF">CLTHE_18510</name>
</gene>
<keyword evidence="3 5" id="KW-1133">Transmembrane helix</keyword>
<evidence type="ECO:0000256" key="2">
    <source>
        <dbReference type="ARBA" id="ARBA00022692"/>
    </source>
</evidence>
<dbReference type="PANTHER" id="PTHR43427">
    <property type="entry name" value="CHLORIDE CHANNEL PROTEIN CLC-E"/>
    <property type="match status" value="1"/>
</dbReference>
<dbReference type="Gene3D" id="1.10.3080.10">
    <property type="entry name" value="Clc chloride channel"/>
    <property type="match status" value="1"/>
</dbReference>
<dbReference type="InterPro" id="IPR001807">
    <property type="entry name" value="ClC"/>
</dbReference>
<comment type="caution">
    <text evidence="6">The sequence shown here is derived from an EMBL/GenBank/DDBJ whole genome shotgun (WGS) entry which is preliminary data.</text>
</comment>
<dbReference type="AlphaFoldDB" id="A0A1V4SVF9"/>
<evidence type="ECO:0000256" key="5">
    <source>
        <dbReference type="SAM" id="Phobius"/>
    </source>
</evidence>
<feature type="transmembrane region" description="Helical" evidence="5">
    <location>
        <begin position="51"/>
        <end position="70"/>
    </location>
</feature>
<dbReference type="PANTHER" id="PTHR43427:SF12">
    <property type="entry name" value="CHLORIDE TRANSPORTER"/>
    <property type="match status" value="1"/>
</dbReference>
<dbReference type="GO" id="GO:0015108">
    <property type="term" value="F:chloride transmembrane transporter activity"/>
    <property type="evidence" value="ECO:0007669"/>
    <property type="project" value="InterPro"/>
</dbReference>
<evidence type="ECO:0000313" key="6">
    <source>
        <dbReference type="EMBL" id="OPX47288.1"/>
    </source>
</evidence>
<evidence type="ECO:0000256" key="4">
    <source>
        <dbReference type="ARBA" id="ARBA00023136"/>
    </source>
</evidence>
<evidence type="ECO:0000313" key="7">
    <source>
        <dbReference type="Proteomes" id="UP000191448"/>
    </source>
</evidence>
<keyword evidence="4 5" id="KW-0472">Membrane</keyword>
<protein>
    <submittedName>
        <fullName evidence="6">Putative ion channel protein</fullName>
    </submittedName>
</protein>
<dbReference type="RefSeq" id="WP_080023063.1">
    <property type="nucleotide sequence ID" value="NZ_LTAY01000048.1"/>
</dbReference>
<dbReference type="GO" id="GO:0016020">
    <property type="term" value="C:membrane"/>
    <property type="evidence" value="ECO:0007669"/>
    <property type="project" value="UniProtKB-SubCell"/>
</dbReference>
<feature type="transmembrane region" description="Helical" evidence="5">
    <location>
        <begin position="336"/>
        <end position="360"/>
    </location>
</feature>
<dbReference type="EMBL" id="LTAY01000048">
    <property type="protein sequence ID" value="OPX47288.1"/>
    <property type="molecule type" value="Genomic_DNA"/>
</dbReference>
<proteinExistence type="predicted"/>
<dbReference type="Pfam" id="PF00654">
    <property type="entry name" value="Voltage_CLC"/>
    <property type="match status" value="1"/>
</dbReference>
<sequence>MKKVCRNIITIMYALVIGGIIGFFTWLFLLLVYLGIHLFWDEFILKLNKSFILIACIIGGILVGICEKYIGKYPKSMNLVLKEYKENKAVEYKSLPKSLIKTFIILWFGGTVGPEAALSGMIGGLATLSGEFLKYGVKRVENNVAISSLSTTKLIFSGPLYGFYSFVNKDDLEKIKIIKKIVYGITIFSGIIIFFIFERIDDKVSFITKFTNIVVGRRELIFIVPLFVVGILMVMYTKFLDGFVERVFKPLQKYNLIKGIIGGIVLGGLAILLPYILFSGEHTLKSLIVQSSSLGPKILIAIALIKLFSNKVCANTGWIGGPIFPLMFSGAAIGMAISYLVGINLAFSACIVMSTLLAGVMKNYKLTIVLLILFFKIKLWIFIIVTAVLSDFIFKNVIKI</sequence>
<feature type="transmembrane region" description="Helical" evidence="5">
    <location>
        <begin position="181"/>
        <end position="200"/>
    </location>
</feature>
<dbReference type="OrthoDB" id="2729535at2"/>
<feature type="transmembrane region" description="Helical" evidence="5">
    <location>
        <begin position="260"/>
        <end position="278"/>
    </location>
</feature>
<evidence type="ECO:0000256" key="3">
    <source>
        <dbReference type="ARBA" id="ARBA00022989"/>
    </source>
</evidence>
<feature type="transmembrane region" description="Helical" evidence="5">
    <location>
        <begin position="366"/>
        <end position="394"/>
    </location>
</feature>
<dbReference type="Proteomes" id="UP000191448">
    <property type="component" value="Unassembled WGS sequence"/>
</dbReference>
<feature type="transmembrane region" description="Helical" evidence="5">
    <location>
        <begin position="220"/>
        <end position="239"/>
    </location>
</feature>
<evidence type="ECO:0000256" key="1">
    <source>
        <dbReference type="ARBA" id="ARBA00004141"/>
    </source>
</evidence>
<organism evidence="6 7">
    <name type="scientific">Clostridium thermobutyricum DSM 4928</name>
    <dbReference type="NCBI Taxonomy" id="1121339"/>
    <lineage>
        <taxon>Bacteria</taxon>
        <taxon>Bacillati</taxon>
        <taxon>Bacillota</taxon>
        <taxon>Clostridia</taxon>
        <taxon>Eubacteriales</taxon>
        <taxon>Clostridiaceae</taxon>
        <taxon>Clostridium</taxon>
    </lineage>
</organism>
<feature type="transmembrane region" description="Helical" evidence="5">
    <location>
        <begin position="298"/>
        <end position="324"/>
    </location>
</feature>
<name>A0A1V4SVF9_9CLOT</name>
<accession>A0A1V4SVF9</accession>
<dbReference type="SUPFAM" id="SSF81340">
    <property type="entry name" value="Clc chloride channel"/>
    <property type="match status" value="1"/>
</dbReference>
<dbReference type="InterPro" id="IPR014743">
    <property type="entry name" value="Cl-channel_core"/>
</dbReference>